<accession>U1Y9S8</accession>
<dbReference type="AlphaFoldDB" id="U1Y9S8"/>
<organism evidence="3 4">
    <name type="scientific">Aneurinibacillus aneurinilyticus ATCC 12856</name>
    <dbReference type="NCBI Taxonomy" id="649747"/>
    <lineage>
        <taxon>Bacteria</taxon>
        <taxon>Bacillati</taxon>
        <taxon>Bacillota</taxon>
        <taxon>Bacilli</taxon>
        <taxon>Bacillales</taxon>
        <taxon>Paenibacillaceae</taxon>
        <taxon>Aneurinibacillus group</taxon>
        <taxon>Aneurinibacillus</taxon>
    </lineage>
</organism>
<keyword evidence="1" id="KW-0479">Metal-binding</keyword>
<dbReference type="EMBL" id="AWSJ01000264">
    <property type="protein sequence ID" value="ERI07576.1"/>
    <property type="molecule type" value="Genomic_DNA"/>
</dbReference>
<dbReference type="InterPro" id="IPR007527">
    <property type="entry name" value="Znf_SWIM"/>
</dbReference>
<keyword evidence="1" id="KW-0862">Zinc</keyword>
<dbReference type="PROSITE" id="PS50966">
    <property type="entry name" value="ZF_SWIM"/>
    <property type="match status" value="2"/>
</dbReference>
<proteinExistence type="predicted"/>
<dbReference type="Proteomes" id="UP000016511">
    <property type="component" value="Unassembled WGS sequence"/>
</dbReference>
<dbReference type="GO" id="GO:0008270">
    <property type="term" value="F:zinc ion binding"/>
    <property type="evidence" value="ECO:0007669"/>
    <property type="project" value="UniProtKB-KW"/>
</dbReference>
<dbReference type="eggNOG" id="COG4715">
    <property type="taxonomic scope" value="Bacteria"/>
</dbReference>
<evidence type="ECO:0000313" key="4">
    <source>
        <dbReference type="Proteomes" id="UP000016511"/>
    </source>
</evidence>
<evidence type="ECO:0000256" key="1">
    <source>
        <dbReference type="PROSITE-ProRule" id="PRU00325"/>
    </source>
</evidence>
<comment type="caution">
    <text evidence="3">The sequence shown here is derived from an EMBL/GenBank/DDBJ whole genome shotgun (WGS) entry which is preliminary data.</text>
</comment>
<keyword evidence="4" id="KW-1185">Reference proteome</keyword>
<dbReference type="STRING" id="649747.HMPREF0083_04366"/>
<reference evidence="3 4" key="1">
    <citation type="submission" date="2013-08" db="EMBL/GenBank/DDBJ databases">
        <authorList>
            <person name="Weinstock G."/>
            <person name="Sodergren E."/>
            <person name="Wylie T."/>
            <person name="Fulton L."/>
            <person name="Fulton R."/>
            <person name="Fronick C."/>
            <person name="O'Laughlin M."/>
            <person name="Godfrey J."/>
            <person name="Miner T."/>
            <person name="Herter B."/>
            <person name="Appelbaum E."/>
            <person name="Cordes M."/>
            <person name="Lek S."/>
            <person name="Wollam A."/>
            <person name="Pepin K.H."/>
            <person name="Palsikar V.B."/>
            <person name="Mitreva M."/>
            <person name="Wilson R.K."/>
        </authorList>
    </citation>
    <scope>NUCLEOTIDE SEQUENCE [LARGE SCALE GENOMIC DNA]</scope>
    <source>
        <strain evidence="3 4">ATCC 12856</strain>
    </source>
</reference>
<keyword evidence="1" id="KW-0863">Zinc-finger</keyword>
<evidence type="ECO:0000259" key="2">
    <source>
        <dbReference type="PROSITE" id="PS50966"/>
    </source>
</evidence>
<feature type="domain" description="SWIM-type" evidence="2">
    <location>
        <begin position="68"/>
        <end position="96"/>
    </location>
</feature>
<evidence type="ECO:0000313" key="3">
    <source>
        <dbReference type="EMBL" id="ERI07576.1"/>
    </source>
</evidence>
<protein>
    <submittedName>
        <fullName evidence="3">SWIM zinc finger domain protein</fullName>
    </submittedName>
</protein>
<sequence length="547" mass="63670">MAEVYMVHVKERFEQFIALCSEEYLTTHANKGLYKRAIKEIEKGTTVHYEFSDEHVNCTLNDGTLCQLQDRIDKFLCSCPSDKICKHVIIAILYYTQTEELVTEERKGDFTWLLALSAENICKHFSEVQIDEVLFRLHYPEEIETRESGFLAIKLKEQNIEVTFEEEADFGSSTCSCKAKESCVHRLESLLRYRLAHHVTDMPVMKVDVNVSMDVVEDCKRILAEIISFGLAKLPQGICDRLEVLAIAARTGNLPNLERGIRCLHGELDLFFKRHVRFSKETFLRRLTEAYVSAIALEKELPVEQMKQVIGRFRSKYYTIPRLELYALGANPWETRSGYKGITYYFYALEEKRIYTYTDARPVYYEDARFQFAEQYRKTASWSGGMTMHDVSKSHIILRNCKVNRERRLSASEETLAIMLERRDIEDMQIGSYLVTDWRQMGTNVSLALFGSKQDDILLLQVKKIKHIHFEQATQNLLLTAEDKDGNTLDLTIAYTGELANRIRHLEKSRELRNLHDFYILVQRYGTVYYPISFLKGTMLTNIKLDV</sequence>
<feature type="domain" description="SWIM-type" evidence="2">
    <location>
        <begin position="160"/>
        <end position="194"/>
    </location>
</feature>
<dbReference type="HOGENOM" id="CLU_504065_0_0_9"/>
<dbReference type="PATRIC" id="fig|649747.3.peg.3955"/>
<name>U1Y9S8_ANEAE</name>
<gene>
    <name evidence="3" type="ORF">HMPREF0083_04366</name>
</gene>